<keyword evidence="5 8" id="KW-0418">Kinase</keyword>
<dbReference type="OMA" id="NFITHEV"/>
<protein>
    <recommendedName>
        <fullName evidence="2">guanylate kinase</fullName>
        <ecNumber evidence="2">2.7.4.8</ecNumber>
    </recommendedName>
</protein>
<dbReference type="InterPro" id="IPR008145">
    <property type="entry name" value="GK/Ca_channel_bsu"/>
</dbReference>
<proteinExistence type="inferred from homology"/>
<evidence type="ECO:0000256" key="1">
    <source>
        <dbReference type="ARBA" id="ARBA00005790"/>
    </source>
</evidence>
<organism evidence="9">
    <name type="scientific">Perkinsus marinus (strain ATCC 50983 / TXsc)</name>
    <dbReference type="NCBI Taxonomy" id="423536"/>
    <lineage>
        <taxon>Eukaryota</taxon>
        <taxon>Sar</taxon>
        <taxon>Alveolata</taxon>
        <taxon>Perkinsozoa</taxon>
        <taxon>Perkinsea</taxon>
        <taxon>Perkinsida</taxon>
        <taxon>Perkinsidae</taxon>
        <taxon>Perkinsus</taxon>
    </lineage>
</organism>
<dbReference type="GeneID" id="9055585"/>
<evidence type="ECO:0000256" key="2">
    <source>
        <dbReference type="ARBA" id="ARBA00012961"/>
    </source>
</evidence>
<keyword evidence="3" id="KW-0808">Transferase</keyword>
<evidence type="ECO:0000259" key="7">
    <source>
        <dbReference type="PROSITE" id="PS50052"/>
    </source>
</evidence>
<dbReference type="GO" id="GO:0004385">
    <property type="term" value="F:GMP kinase activity"/>
    <property type="evidence" value="ECO:0007669"/>
    <property type="project" value="UniProtKB-EC"/>
</dbReference>
<dbReference type="GO" id="GO:0005524">
    <property type="term" value="F:ATP binding"/>
    <property type="evidence" value="ECO:0007669"/>
    <property type="project" value="UniProtKB-KW"/>
</dbReference>
<dbReference type="EC" id="2.7.4.8" evidence="2"/>
<dbReference type="EMBL" id="GG675931">
    <property type="protein sequence ID" value="EER12823.1"/>
    <property type="molecule type" value="Genomic_DNA"/>
</dbReference>
<gene>
    <name evidence="8" type="ORF">Pmar_PMAR018078</name>
</gene>
<comment type="similarity">
    <text evidence="1">Belongs to the guanylate kinase family.</text>
</comment>
<sequence length="219" mass="24331">MVSGLSEVLRRGLMTATRGVAVRKPNDVLVLCGPSGAGKSTLIKRLLKEFPGHFGFSVSHTTRGMRTGEVDGKSYHFTSRPTMEAAMADGEFIEHAEVHGNLYGTSKASVREVLSHGEICILDIDVQGVESLKASTDLGFYPTYVFISPPSMQVLEKRLRDRKTETEAAIEKRLETARKEMTYRDIPGFWDLVLINDDFPSCYEKFKAFVVSQCDVQSS</sequence>
<keyword evidence="9" id="KW-1185">Reference proteome</keyword>
<feature type="domain" description="Guanylate kinase-like" evidence="7">
    <location>
        <begin position="26"/>
        <end position="211"/>
    </location>
</feature>
<dbReference type="AlphaFoldDB" id="C5KRY2"/>
<dbReference type="InterPro" id="IPR027417">
    <property type="entry name" value="P-loop_NTPase"/>
</dbReference>
<dbReference type="SUPFAM" id="SSF52540">
    <property type="entry name" value="P-loop containing nucleoside triphosphate hydrolases"/>
    <property type="match status" value="1"/>
</dbReference>
<dbReference type="OrthoDB" id="6334211at2759"/>
<keyword evidence="4" id="KW-0547">Nucleotide-binding</keyword>
<dbReference type="Proteomes" id="UP000007800">
    <property type="component" value="Unassembled WGS sequence"/>
</dbReference>
<dbReference type="PROSITE" id="PS00856">
    <property type="entry name" value="GUANYLATE_KINASE_1"/>
    <property type="match status" value="1"/>
</dbReference>
<dbReference type="GO" id="GO:0005829">
    <property type="term" value="C:cytosol"/>
    <property type="evidence" value="ECO:0007669"/>
    <property type="project" value="TreeGrafter"/>
</dbReference>
<dbReference type="FunFam" id="3.40.50.300:FF:000776">
    <property type="entry name" value="Guanylate kinase 2"/>
    <property type="match status" value="1"/>
</dbReference>
<dbReference type="Gene3D" id="3.40.50.300">
    <property type="entry name" value="P-loop containing nucleotide triphosphate hydrolases"/>
    <property type="match status" value="1"/>
</dbReference>
<evidence type="ECO:0000256" key="6">
    <source>
        <dbReference type="ARBA" id="ARBA00022840"/>
    </source>
</evidence>
<dbReference type="RefSeq" id="XP_002781028.1">
    <property type="nucleotide sequence ID" value="XM_002780982.1"/>
</dbReference>
<keyword evidence="6" id="KW-0067">ATP-binding</keyword>
<dbReference type="InterPro" id="IPR017665">
    <property type="entry name" value="Guanylate_kinase"/>
</dbReference>
<dbReference type="FunCoup" id="C5KRY2">
    <property type="interactions" value="438"/>
</dbReference>
<dbReference type="PROSITE" id="PS50052">
    <property type="entry name" value="GUANYLATE_KINASE_2"/>
    <property type="match status" value="1"/>
</dbReference>
<dbReference type="InterPro" id="IPR008144">
    <property type="entry name" value="Guanylate_kin-like_dom"/>
</dbReference>
<reference evidence="8 9" key="1">
    <citation type="submission" date="2008-07" db="EMBL/GenBank/DDBJ databases">
        <authorList>
            <person name="El-Sayed N."/>
            <person name="Caler E."/>
            <person name="Inman J."/>
            <person name="Amedeo P."/>
            <person name="Hass B."/>
            <person name="Wortman J."/>
        </authorList>
    </citation>
    <scope>NUCLEOTIDE SEQUENCE [LARGE SCALE GENOMIC DNA]</scope>
    <source>
        <strain evidence="9">ATCC 50983 / TXsc</strain>
    </source>
</reference>
<dbReference type="PANTHER" id="PTHR23117">
    <property type="entry name" value="GUANYLATE KINASE-RELATED"/>
    <property type="match status" value="1"/>
</dbReference>
<dbReference type="PANTHER" id="PTHR23117:SF13">
    <property type="entry name" value="GUANYLATE KINASE"/>
    <property type="match status" value="1"/>
</dbReference>
<accession>C5KRY2</accession>
<dbReference type="SMART" id="SM00072">
    <property type="entry name" value="GuKc"/>
    <property type="match status" value="1"/>
</dbReference>
<name>C5KRY2_PERM5</name>
<evidence type="ECO:0000313" key="8">
    <source>
        <dbReference type="EMBL" id="EER12823.1"/>
    </source>
</evidence>
<dbReference type="InParanoid" id="C5KRY2"/>
<evidence type="ECO:0000256" key="3">
    <source>
        <dbReference type="ARBA" id="ARBA00022679"/>
    </source>
</evidence>
<evidence type="ECO:0000256" key="5">
    <source>
        <dbReference type="ARBA" id="ARBA00022777"/>
    </source>
</evidence>
<dbReference type="NCBIfam" id="TIGR03263">
    <property type="entry name" value="guanyl_kin"/>
    <property type="match status" value="1"/>
</dbReference>
<dbReference type="InterPro" id="IPR020590">
    <property type="entry name" value="Guanylate_kinase_CS"/>
</dbReference>
<dbReference type="CDD" id="cd00071">
    <property type="entry name" value="GMPK"/>
    <property type="match status" value="1"/>
</dbReference>
<evidence type="ECO:0000256" key="4">
    <source>
        <dbReference type="ARBA" id="ARBA00022741"/>
    </source>
</evidence>
<dbReference type="Pfam" id="PF00625">
    <property type="entry name" value="Guanylate_kin"/>
    <property type="match status" value="1"/>
</dbReference>
<evidence type="ECO:0000313" key="9">
    <source>
        <dbReference type="Proteomes" id="UP000007800"/>
    </source>
</evidence>